<protein>
    <submittedName>
        <fullName evidence="2">Serine hydrolase domain-containing protein</fullName>
        <ecNumber evidence="2">3.-.-.-</ecNumber>
    </submittedName>
</protein>
<evidence type="ECO:0000259" key="1">
    <source>
        <dbReference type="Pfam" id="PF00144"/>
    </source>
</evidence>
<organism evidence="2 3">
    <name type="scientific">Hamadaea flava</name>
    <dbReference type="NCBI Taxonomy" id="1742688"/>
    <lineage>
        <taxon>Bacteria</taxon>
        <taxon>Bacillati</taxon>
        <taxon>Actinomycetota</taxon>
        <taxon>Actinomycetes</taxon>
        <taxon>Micromonosporales</taxon>
        <taxon>Micromonosporaceae</taxon>
        <taxon>Hamadaea</taxon>
    </lineage>
</organism>
<evidence type="ECO:0000313" key="2">
    <source>
        <dbReference type="EMBL" id="MFC4133137.1"/>
    </source>
</evidence>
<dbReference type="InterPro" id="IPR012338">
    <property type="entry name" value="Beta-lactam/transpept-like"/>
</dbReference>
<keyword evidence="3" id="KW-1185">Reference proteome</keyword>
<dbReference type="EC" id="3.-.-.-" evidence="2"/>
<dbReference type="GO" id="GO:0016787">
    <property type="term" value="F:hydrolase activity"/>
    <property type="evidence" value="ECO:0007669"/>
    <property type="project" value="UniProtKB-KW"/>
</dbReference>
<comment type="caution">
    <text evidence="2">The sequence shown here is derived from an EMBL/GenBank/DDBJ whole genome shotgun (WGS) entry which is preliminary data.</text>
</comment>
<keyword evidence="2" id="KW-0378">Hydrolase</keyword>
<proteinExistence type="predicted"/>
<dbReference type="Gene3D" id="3.40.710.10">
    <property type="entry name" value="DD-peptidase/beta-lactamase superfamily"/>
    <property type="match status" value="1"/>
</dbReference>
<accession>A0ABV8LS15</accession>
<dbReference type="Proteomes" id="UP001595816">
    <property type="component" value="Unassembled WGS sequence"/>
</dbReference>
<evidence type="ECO:0000313" key="3">
    <source>
        <dbReference type="Proteomes" id="UP001595816"/>
    </source>
</evidence>
<reference evidence="3" key="1">
    <citation type="journal article" date="2019" name="Int. J. Syst. Evol. Microbiol.">
        <title>The Global Catalogue of Microorganisms (GCM) 10K type strain sequencing project: providing services to taxonomists for standard genome sequencing and annotation.</title>
        <authorList>
            <consortium name="The Broad Institute Genomics Platform"/>
            <consortium name="The Broad Institute Genome Sequencing Center for Infectious Disease"/>
            <person name="Wu L."/>
            <person name="Ma J."/>
        </authorList>
    </citation>
    <scope>NUCLEOTIDE SEQUENCE [LARGE SCALE GENOMIC DNA]</scope>
    <source>
        <strain evidence="3">CGMCC 4.7289</strain>
    </source>
</reference>
<dbReference type="EMBL" id="JBHSAY010000009">
    <property type="protein sequence ID" value="MFC4133137.1"/>
    <property type="molecule type" value="Genomic_DNA"/>
</dbReference>
<name>A0ABV8LS15_9ACTN</name>
<dbReference type="PANTHER" id="PTHR46825:SF9">
    <property type="entry name" value="BETA-LACTAMASE-RELATED DOMAIN-CONTAINING PROTEIN"/>
    <property type="match status" value="1"/>
</dbReference>
<gene>
    <name evidence="2" type="ORF">ACFOZ4_21210</name>
</gene>
<dbReference type="RefSeq" id="WP_253751651.1">
    <property type="nucleotide sequence ID" value="NZ_JAMZDZ010000001.1"/>
</dbReference>
<sequence length="372" mass="40063">MAATNTDTTGTQLTPLPAALRPGGEFDQYLSQLATHDQFSGTVLVARGGHPVLSRSFGYADKNKDLRNQADTIYCLASVTKLFTAIAVGQLVQLGELTLLDPIGQHLSGFTADVADKVTIHHLLTHTSGLGDFMRDPGYFEEAVTWTTPEQMMGGTLGHIRTESLAFAPGAGNQYSNSGYHLLGSIIQKVSGQSYYDYVREHVFRPAGMTDADFTTLPQWRSGSRYAHPYPTDQLGKRYDALDGDAYVYIGNPAGNALATAPDLVSFARALNDGTLLNAVYRDVFVTPKLPKPPLPAKPGLPPVTPFASYAPDNFLINGRWVAGHGGAAPGVSTSVDWYPGTEWTAVALSNYDMSPIPGVNQRLRQILTSQA</sequence>
<feature type="domain" description="Beta-lactamase-related" evidence="1">
    <location>
        <begin position="26"/>
        <end position="354"/>
    </location>
</feature>
<dbReference type="InterPro" id="IPR001466">
    <property type="entry name" value="Beta-lactam-related"/>
</dbReference>
<dbReference type="PANTHER" id="PTHR46825">
    <property type="entry name" value="D-ALANYL-D-ALANINE-CARBOXYPEPTIDASE/ENDOPEPTIDASE AMPH"/>
    <property type="match status" value="1"/>
</dbReference>
<dbReference type="Pfam" id="PF00144">
    <property type="entry name" value="Beta-lactamase"/>
    <property type="match status" value="1"/>
</dbReference>
<dbReference type="SUPFAM" id="SSF56601">
    <property type="entry name" value="beta-lactamase/transpeptidase-like"/>
    <property type="match status" value="1"/>
</dbReference>
<dbReference type="InterPro" id="IPR050491">
    <property type="entry name" value="AmpC-like"/>
</dbReference>